<keyword evidence="5" id="KW-1185">Reference proteome</keyword>
<dbReference type="EMBL" id="OZ075142">
    <property type="protein sequence ID" value="CAL5035422.1"/>
    <property type="molecule type" value="Genomic_DNA"/>
</dbReference>
<proteinExistence type="predicted"/>
<protein>
    <recommendedName>
        <fullName evidence="3">Amidase domain-containing protein</fullName>
    </recommendedName>
</protein>
<dbReference type="PANTHER" id="PTHR42678">
    <property type="entry name" value="AMIDASE"/>
    <property type="match status" value="1"/>
</dbReference>
<dbReference type="Pfam" id="PF01425">
    <property type="entry name" value="Amidase"/>
    <property type="match status" value="1"/>
</dbReference>
<sequence length="498" mass="52261">MARVHPLLLLVAVLALAGVGCRGFEFHEATLDAIHLGFKNGSLTSTALVEFYLGQISRLNPLLGAVIEVNPDALRQAAQADAERLSSSGDGDDRSGGGLHGVPVLLKDNIGTRDRLNTTAGSLALLGSVVRRDAGVVARLRRAGAVVLGKANMDEWANFRSANPYVLSSPPCGSSTGPAIAAAANMAAVTLGTETDGSILCPSSLNSVVGIKPTVGLTSRAGVIPISPRQDTVGPICRTVADAVHVLDAIVGYDELDAVATRAGTKYIPEGGYTQFLKIDGLKGKRIGVPNGFFDFEDGTVRQMVYQQHLNTLRGNGAVVIENLDIANLDVIQNATVSGELAVLAAEFKIVLNAYLSDLSSSPVRSLAEIIAFNNAHPDEEMLKQFGQLIFLVSENTTGIGSVEKAAIKQLDDLTANGVEKVMKEHRLDAIVAPDSSSATVLAIAGLPGIAVPAGFDEQGAPFGITFGGLKGYEPRLIEIAYAFEQATKVRTPPMFKQ</sequence>
<evidence type="ECO:0000313" key="4">
    <source>
        <dbReference type="EMBL" id="CAL5035422.1"/>
    </source>
</evidence>
<feature type="region of interest" description="Disordered" evidence="1">
    <location>
        <begin position="80"/>
        <end position="100"/>
    </location>
</feature>
<dbReference type="InterPro" id="IPR036928">
    <property type="entry name" value="AS_sf"/>
</dbReference>
<feature type="signal peptide" evidence="2">
    <location>
        <begin position="1"/>
        <end position="23"/>
    </location>
</feature>
<reference evidence="5" key="1">
    <citation type="submission" date="2024-06" db="EMBL/GenBank/DDBJ databases">
        <authorList>
            <person name="Ryan C."/>
        </authorList>
    </citation>
    <scope>NUCLEOTIDE SEQUENCE [LARGE SCALE GENOMIC DNA]</scope>
</reference>
<feature type="chain" id="PRO_5044836843" description="Amidase domain-containing protein" evidence="2">
    <location>
        <begin position="24"/>
        <end position="498"/>
    </location>
</feature>
<evidence type="ECO:0000313" key="5">
    <source>
        <dbReference type="Proteomes" id="UP001497457"/>
    </source>
</evidence>
<evidence type="ECO:0000259" key="3">
    <source>
        <dbReference type="Pfam" id="PF01425"/>
    </source>
</evidence>
<gene>
    <name evidence="4" type="ORF">URODEC1_LOCUS83487</name>
</gene>
<reference evidence="4 5" key="2">
    <citation type="submission" date="2024-10" db="EMBL/GenBank/DDBJ databases">
        <authorList>
            <person name="Ryan C."/>
        </authorList>
    </citation>
    <scope>NUCLEOTIDE SEQUENCE [LARGE SCALE GENOMIC DNA]</scope>
</reference>
<dbReference type="PROSITE" id="PS51257">
    <property type="entry name" value="PROKAR_LIPOPROTEIN"/>
    <property type="match status" value="1"/>
</dbReference>
<organism evidence="4 5">
    <name type="scientific">Urochloa decumbens</name>
    <dbReference type="NCBI Taxonomy" id="240449"/>
    <lineage>
        <taxon>Eukaryota</taxon>
        <taxon>Viridiplantae</taxon>
        <taxon>Streptophyta</taxon>
        <taxon>Embryophyta</taxon>
        <taxon>Tracheophyta</taxon>
        <taxon>Spermatophyta</taxon>
        <taxon>Magnoliopsida</taxon>
        <taxon>Liliopsida</taxon>
        <taxon>Poales</taxon>
        <taxon>Poaceae</taxon>
        <taxon>PACMAD clade</taxon>
        <taxon>Panicoideae</taxon>
        <taxon>Panicodae</taxon>
        <taxon>Paniceae</taxon>
        <taxon>Melinidinae</taxon>
        <taxon>Urochloa</taxon>
    </lineage>
</organism>
<dbReference type="SUPFAM" id="SSF75304">
    <property type="entry name" value="Amidase signature (AS) enzymes"/>
    <property type="match status" value="1"/>
</dbReference>
<feature type="domain" description="Amidase" evidence="3">
    <location>
        <begin position="48"/>
        <end position="440"/>
    </location>
</feature>
<dbReference type="Gene3D" id="3.90.1300.10">
    <property type="entry name" value="Amidase signature (AS) domain"/>
    <property type="match status" value="1"/>
</dbReference>
<name>A0ABC9DB50_9POAL</name>
<dbReference type="AlphaFoldDB" id="A0ABC9DB50"/>
<dbReference type="Proteomes" id="UP001497457">
    <property type="component" value="Chromosome 32b"/>
</dbReference>
<dbReference type="PANTHER" id="PTHR42678:SF34">
    <property type="entry name" value="OS04G0183300 PROTEIN"/>
    <property type="match status" value="1"/>
</dbReference>
<dbReference type="InterPro" id="IPR023631">
    <property type="entry name" value="Amidase_dom"/>
</dbReference>
<evidence type="ECO:0000256" key="2">
    <source>
        <dbReference type="SAM" id="SignalP"/>
    </source>
</evidence>
<evidence type="ECO:0000256" key="1">
    <source>
        <dbReference type="SAM" id="MobiDB-lite"/>
    </source>
</evidence>
<accession>A0ABC9DB50</accession>
<keyword evidence="2" id="KW-0732">Signal</keyword>